<evidence type="ECO:0000256" key="2">
    <source>
        <dbReference type="ARBA" id="ARBA00022771"/>
    </source>
</evidence>
<dbReference type="SUPFAM" id="SSF49599">
    <property type="entry name" value="TRAF domain-like"/>
    <property type="match status" value="1"/>
</dbReference>
<comment type="caution">
    <text evidence="7">The sequence shown here is derived from an EMBL/GenBank/DDBJ whole genome shotgun (WGS) entry which is preliminary data.</text>
</comment>
<dbReference type="GO" id="GO:0043122">
    <property type="term" value="P:regulation of canonical NF-kappaB signal transduction"/>
    <property type="evidence" value="ECO:0007669"/>
    <property type="project" value="TreeGrafter"/>
</dbReference>
<dbReference type="PROSITE" id="PS50145">
    <property type="entry name" value="ZF_TRAF"/>
    <property type="match status" value="2"/>
</dbReference>
<feature type="domain" description="TRAF-type" evidence="6">
    <location>
        <begin position="186"/>
        <end position="231"/>
    </location>
</feature>
<dbReference type="Pfam" id="PF02176">
    <property type="entry name" value="zf-TRAF"/>
    <property type="match status" value="2"/>
</dbReference>
<feature type="domain" description="RING-type" evidence="5">
    <location>
        <begin position="38"/>
        <end position="77"/>
    </location>
</feature>
<keyword evidence="1 4" id="KW-0479">Metal-binding</keyword>
<evidence type="ECO:0000313" key="8">
    <source>
        <dbReference type="Proteomes" id="UP001174909"/>
    </source>
</evidence>
<keyword evidence="7" id="KW-0675">Receptor</keyword>
<protein>
    <submittedName>
        <fullName evidence="7">TNF receptor-associated factor 6</fullName>
    </submittedName>
</protein>
<name>A0AA35XGU2_GEOBA</name>
<proteinExistence type="predicted"/>
<evidence type="ECO:0000259" key="5">
    <source>
        <dbReference type="PROSITE" id="PS50089"/>
    </source>
</evidence>
<keyword evidence="8" id="KW-1185">Reference proteome</keyword>
<feature type="zinc finger region" description="TRAF-type" evidence="4">
    <location>
        <begin position="122"/>
        <end position="173"/>
    </location>
</feature>
<evidence type="ECO:0000259" key="6">
    <source>
        <dbReference type="PROSITE" id="PS50145"/>
    </source>
</evidence>
<evidence type="ECO:0000256" key="1">
    <source>
        <dbReference type="ARBA" id="ARBA00022723"/>
    </source>
</evidence>
<evidence type="ECO:0000256" key="3">
    <source>
        <dbReference type="ARBA" id="ARBA00022833"/>
    </source>
</evidence>
<dbReference type="InterPro" id="IPR013083">
    <property type="entry name" value="Znf_RING/FYVE/PHD"/>
</dbReference>
<dbReference type="SUPFAM" id="SSF57850">
    <property type="entry name" value="RING/U-box"/>
    <property type="match status" value="1"/>
</dbReference>
<dbReference type="InterPro" id="IPR001293">
    <property type="entry name" value="Znf_TRAF"/>
</dbReference>
<reference evidence="7" key="1">
    <citation type="submission" date="2023-03" db="EMBL/GenBank/DDBJ databases">
        <authorList>
            <person name="Steffen K."/>
            <person name="Cardenas P."/>
        </authorList>
    </citation>
    <scope>NUCLEOTIDE SEQUENCE</scope>
</reference>
<dbReference type="InterPro" id="IPR001841">
    <property type="entry name" value="Znf_RING"/>
</dbReference>
<dbReference type="GO" id="GO:0008270">
    <property type="term" value="F:zinc ion binding"/>
    <property type="evidence" value="ECO:0007669"/>
    <property type="project" value="UniProtKB-KW"/>
</dbReference>
<sequence length="263" mass="29377">MATLRKRVGDGNRRDGEDLGYQDCTFVEQPPGHIQTDCPVCKSLLRDPSQVTCCGNLMCAACFKNISGTSKKCPMCRNSLTVGFSDINHKRIVEGFRVYCCYRREGGGGCEWIGQLGGVEQHLNSKPVDTNRMTGCAFVPVKCSFCQQKVARSSLDLHEKSICPQRKAKCPYCNYVNTYVNVSGEHKQTCPHIPVPCQFCGNRIRKSDMNSHVSQTCPEVPTLCEYGLFGCEGEILRKNMANHMVNSQVTHLKLVKERVVVRL</sequence>
<keyword evidence="2 4" id="KW-0863">Zinc-finger</keyword>
<evidence type="ECO:0000256" key="4">
    <source>
        <dbReference type="PROSITE-ProRule" id="PRU00207"/>
    </source>
</evidence>
<organism evidence="7 8">
    <name type="scientific">Geodia barretti</name>
    <name type="common">Barrett's horny sponge</name>
    <dbReference type="NCBI Taxonomy" id="519541"/>
    <lineage>
        <taxon>Eukaryota</taxon>
        <taxon>Metazoa</taxon>
        <taxon>Porifera</taxon>
        <taxon>Demospongiae</taxon>
        <taxon>Heteroscleromorpha</taxon>
        <taxon>Tetractinellida</taxon>
        <taxon>Astrophorina</taxon>
        <taxon>Geodiidae</taxon>
        <taxon>Geodia</taxon>
    </lineage>
</organism>
<feature type="domain" description="TRAF-type" evidence="6">
    <location>
        <begin position="122"/>
        <end position="173"/>
    </location>
</feature>
<dbReference type="AlphaFoldDB" id="A0AA35XGU2"/>
<feature type="zinc finger region" description="TRAF-type" evidence="4">
    <location>
        <begin position="186"/>
        <end position="231"/>
    </location>
</feature>
<evidence type="ECO:0000313" key="7">
    <source>
        <dbReference type="EMBL" id="CAI8056964.1"/>
    </source>
</evidence>
<dbReference type="Gene3D" id="3.30.40.10">
    <property type="entry name" value="Zinc/RING finger domain, C3HC4 (zinc finger)"/>
    <property type="match status" value="3"/>
</dbReference>
<dbReference type="Proteomes" id="UP001174909">
    <property type="component" value="Unassembled WGS sequence"/>
</dbReference>
<dbReference type="EMBL" id="CASHTH010004412">
    <property type="protein sequence ID" value="CAI8056964.1"/>
    <property type="molecule type" value="Genomic_DNA"/>
</dbReference>
<keyword evidence="3 4" id="KW-0862">Zinc</keyword>
<dbReference type="PANTHER" id="PTHR10131:SF157">
    <property type="entry name" value="RECEPTOR-ASSOCIATED FACTOR, PUTATIVE-RELATED"/>
    <property type="match status" value="1"/>
</dbReference>
<dbReference type="PROSITE" id="PS50089">
    <property type="entry name" value="ZF_RING_2"/>
    <property type="match status" value="1"/>
</dbReference>
<feature type="non-terminal residue" evidence="7">
    <location>
        <position position="1"/>
    </location>
</feature>
<accession>A0AA35XGU2</accession>
<gene>
    <name evidence="7" type="ORF">GBAR_LOCUS31032</name>
</gene>
<dbReference type="PANTHER" id="PTHR10131">
    <property type="entry name" value="TNF RECEPTOR ASSOCIATED FACTOR"/>
    <property type="match status" value="1"/>
</dbReference>